<evidence type="ECO:0000256" key="1">
    <source>
        <dbReference type="SAM" id="MobiDB-lite"/>
    </source>
</evidence>
<keyword evidence="2" id="KW-0472">Membrane</keyword>
<dbReference type="PANTHER" id="PTHR46061:SF5">
    <property type="entry name" value="THYROTROPIN-RELEASING HORMONE RECEPTOR"/>
    <property type="match status" value="1"/>
</dbReference>
<feature type="region of interest" description="Disordered" evidence="1">
    <location>
        <begin position="70"/>
        <end position="100"/>
    </location>
</feature>
<evidence type="ECO:0000313" key="3">
    <source>
        <dbReference type="EMBL" id="MEQ2312551.1"/>
    </source>
</evidence>
<protein>
    <submittedName>
        <fullName evidence="3">Uncharacterized protein</fullName>
    </submittedName>
</protein>
<dbReference type="PANTHER" id="PTHR46061">
    <property type="entry name" value="THYROTROPIN-RELEASING HORMONE RECEPTOR"/>
    <property type="match status" value="1"/>
</dbReference>
<accession>A0ABV1A2P7</accession>
<dbReference type="InterPro" id="IPR002120">
    <property type="entry name" value="TRH_rcpt_1"/>
</dbReference>
<keyword evidence="2" id="KW-0812">Transmembrane</keyword>
<comment type="caution">
    <text evidence="3">The sequence shown here is derived from an EMBL/GenBank/DDBJ whole genome shotgun (WGS) entry which is preliminary data.</text>
</comment>
<dbReference type="Proteomes" id="UP001469553">
    <property type="component" value="Unassembled WGS sequence"/>
</dbReference>
<dbReference type="EMBL" id="JAHRIP010079369">
    <property type="protein sequence ID" value="MEQ2312551.1"/>
    <property type="molecule type" value="Genomic_DNA"/>
</dbReference>
<feature type="non-terminal residue" evidence="3">
    <location>
        <position position="1"/>
    </location>
</feature>
<gene>
    <name evidence="3" type="ORF">AMECASPLE_032203</name>
</gene>
<evidence type="ECO:0000256" key="2">
    <source>
        <dbReference type="SAM" id="Phobius"/>
    </source>
</evidence>
<sequence length="143" mass="15680">SIISVFDAQVGQDGHVQCGYRVKRDLYLPIYLIDFAIFYVIPLLLAIVLYGLIARVLYLSPLPSHTDTGATTLRRSCRDTSEAASTGRQGRPKTAVSSRKQLVSTVGPPVIRAASPARRRCFDPTSDINLCFEACSNMFLSAL</sequence>
<proteinExistence type="predicted"/>
<dbReference type="PRINTS" id="PR00751">
    <property type="entry name" value="THYROLIBRINR"/>
</dbReference>
<keyword evidence="2" id="KW-1133">Transmembrane helix</keyword>
<reference evidence="3 4" key="1">
    <citation type="submission" date="2021-06" db="EMBL/GenBank/DDBJ databases">
        <authorList>
            <person name="Palmer J.M."/>
        </authorList>
    </citation>
    <scope>NUCLEOTIDE SEQUENCE [LARGE SCALE GENOMIC DNA]</scope>
    <source>
        <strain evidence="3 4">AS_MEX2019</strain>
        <tissue evidence="3">Muscle</tissue>
    </source>
</reference>
<name>A0ABV1A2P7_9TELE</name>
<organism evidence="3 4">
    <name type="scientific">Ameca splendens</name>
    <dbReference type="NCBI Taxonomy" id="208324"/>
    <lineage>
        <taxon>Eukaryota</taxon>
        <taxon>Metazoa</taxon>
        <taxon>Chordata</taxon>
        <taxon>Craniata</taxon>
        <taxon>Vertebrata</taxon>
        <taxon>Euteleostomi</taxon>
        <taxon>Actinopterygii</taxon>
        <taxon>Neopterygii</taxon>
        <taxon>Teleostei</taxon>
        <taxon>Neoteleostei</taxon>
        <taxon>Acanthomorphata</taxon>
        <taxon>Ovalentaria</taxon>
        <taxon>Atherinomorphae</taxon>
        <taxon>Cyprinodontiformes</taxon>
        <taxon>Goodeidae</taxon>
        <taxon>Ameca</taxon>
    </lineage>
</organism>
<dbReference type="PRINTS" id="PR01846">
    <property type="entry name" value="TRHRFAMILY"/>
</dbReference>
<feature type="transmembrane region" description="Helical" evidence="2">
    <location>
        <begin position="30"/>
        <end position="53"/>
    </location>
</feature>
<dbReference type="Gene3D" id="1.20.1070.10">
    <property type="entry name" value="Rhodopsin 7-helix transmembrane proteins"/>
    <property type="match status" value="1"/>
</dbReference>
<keyword evidence="4" id="KW-1185">Reference proteome</keyword>
<evidence type="ECO:0000313" key="4">
    <source>
        <dbReference type="Proteomes" id="UP001469553"/>
    </source>
</evidence>